<keyword evidence="6 7" id="KW-0472">Membrane</keyword>
<evidence type="ECO:0000256" key="7">
    <source>
        <dbReference type="RuleBase" id="RU363032"/>
    </source>
</evidence>
<feature type="domain" description="ABC transmembrane type-1" evidence="8">
    <location>
        <begin position="61"/>
        <end position="245"/>
    </location>
</feature>
<dbReference type="InterPro" id="IPR000515">
    <property type="entry name" value="MetI-like"/>
</dbReference>
<dbReference type="Pfam" id="PF00528">
    <property type="entry name" value="BPD_transp_1"/>
    <property type="match status" value="1"/>
</dbReference>
<evidence type="ECO:0000313" key="10">
    <source>
        <dbReference type="Proteomes" id="UP000006158"/>
    </source>
</evidence>
<evidence type="ECO:0000259" key="8">
    <source>
        <dbReference type="PROSITE" id="PS50928"/>
    </source>
</evidence>
<gene>
    <name evidence="9" type="ordered locus">MSMEI_2054</name>
</gene>
<reference evidence="9 10" key="1">
    <citation type="journal article" date="2007" name="Genome Biol.">
        <title>Interrupted coding sequences in Mycobacterium smegmatis: authentic mutations or sequencing errors?</title>
        <authorList>
            <person name="Deshayes C."/>
            <person name="Perrodou E."/>
            <person name="Gallien S."/>
            <person name="Euphrasie D."/>
            <person name="Schaeffer C."/>
            <person name="Van-Dorsselaer A."/>
            <person name="Poch O."/>
            <person name="Lecompte O."/>
            <person name="Reyrat J.M."/>
        </authorList>
    </citation>
    <scope>NUCLEOTIDE SEQUENCE [LARGE SCALE GENOMIC DNA]</scope>
    <source>
        <strain evidence="10">ATCC 700084 / mc(2)155</strain>
    </source>
</reference>
<dbReference type="AlphaFoldDB" id="I7FAE5"/>
<evidence type="ECO:0000256" key="4">
    <source>
        <dbReference type="ARBA" id="ARBA00022692"/>
    </source>
</evidence>
<feature type="transmembrane region" description="Helical" evidence="7">
    <location>
        <begin position="127"/>
        <end position="147"/>
    </location>
</feature>
<dbReference type="KEGG" id="msg:MSMEI_2054"/>
<evidence type="ECO:0000256" key="5">
    <source>
        <dbReference type="ARBA" id="ARBA00022989"/>
    </source>
</evidence>
<reference evidence="9 10" key="2">
    <citation type="journal article" date="2009" name="Genome Res.">
        <title>Ortho-proteogenomics: multiple proteomes investigation through orthology and a new MS-based protocol.</title>
        <authorList>
            <person name="Gallien S."/>
            <person name="Perrodou E."/>
            <person name="Carapito C."/>
            <person name="Deshayes C."/>
            <person name="Reyrat J.M."/>
            <person name="Van Dorsselaer A."/>
            <person name="Poch O."/>
            <person name="Schaeffer C."/>
            <person name="Lecompte O."/>
        </authorList>
    </citation>
    <scope>NUCLEOTIDE SEQUENCE [LARGE SCALE GENOMIC DNA]</scope>
    <source>
        <strain evidence="10">ATCC 700084 / mc(2)155</strain>
    </source>
</reference>
<dbReference type="InterPro" id="IPR035906">
    <property type="entry name" value="MetI-like_sf"/>
</dbReference>
<protein>
    <submittedName>
        <fullName evidence="9">ABC transporter permease protein</fullName>
    </submittedName>
</protein>
<accession>I7FAE5</accession>
<sequence>MPPMREALRTVAWTLASLAIFVTVWWILSMTLFNPALVPPPQQVAARAWELVSTGRIWPDVLASLRRVYVGLIAGSVVGVVMGILIGQVKVIERLLDPVMQLMRNLSPTAMIPISIVWFGIGENSKYFLVFWGVVFFVTVNTIAGVAGTPRTRVRAARCFGASEGVIFFRIVLPSAVPYIAAGVRLGVASAFMTIVPAELLAAQRGVGALLQQSSLQGQTDRMFVALAVISLMGFLSDRLVKYLFENVWGRYTRYQSDL</sequence>
<dbReference type="PATRIC" id="fig|246196.56.peg.2108"/>
<dbReference type="PANTHER" id="PTHR30151:SF0">
    <property type="entry name" value="ABC TRANSPORTER PERMEASE PROTEIN MJ0413-RELATED"/>
    <property type="match status" value="1"/>
</dbReference>
<evidence type="ECO:0000313" key="9">
    <source>
        <dbReference type="EMBL" id="AFP38525.1"/>
    </source>
</evidence>
<feature type="transmembrane region" description="Helical" evidence="7">
    <location>
        <begin position="102"/>
        <end position="121"/>
    </location>
</feature>
<comment type="similarity">
    <text evidence="7">Belongs to the binding-protein-dependent transport system permease family.</text>
</comment>
<dbReference type="Gene3D" id="1.10.3720.10">
    <property type="entry name" value="MetI-like"/>
    <property type="match status" value="1"/>
</dbReference>
<keyword evidence="3" id="KW-1003">Cell membrane</keyword>
<comment type="subcellular location">
    <subcellularLocation>
        <location evidence="1 7">Cell membrane</location>
        <topology evidence="1 7">Multi-pass membrane protein</topology>
    </subcellularLocation>
</comment>
<feature type="transmembrane region" description="Helical" evidence="7">
    <location>
        <begin position="159"/>
        <end position="180"/>
    </location>
</feature>
<dbReference type="GO" id="GO:0005886">
    <property type="term" value="C:plasma membrane"/>
    <property type="evidence" value="ECO:0007669"/>
    <property type="project" value="UniProtKB-SubCell"/>
</dbReference>
<evidence type="ECO:0000256" key="1">
    <source>
        <dbReference type="ARBA" id="ARBA00004651"/>
    </source>
</evidence>
<dbReference type="PROSITE" id="PS50928">
    <property type="entry name" value="ABC_TM1"/>
    <property type="match status" value="1"/>
</dbReference>
<dbReference type="CDD" id="cd06261">
    <property type="entry name" value="TM_PBP2"/>
    <property type="match status" value="1"/>
</dbReference>
<keyword evidence="5 7" id="KW-1133">Transmembrane helix</keyword>
<dbReference type="FunFam" id="1.10.3720.10:FF:000003">
    <property type="entry name" value="Aliphatic sulfonate ABC transporter permease"/>
    <property type="match status" value="1"/>
</dbReference>
<dbReference type="Proteomes" id="UP000006158">
    <property type="component" value="Chromosome"/>
</dbReference>
<name>I7FAE5_MYCS2</name>
<dbReference type="GO" id="GO:0042918">
    <property type="term" value="P:alkanesulfonate transmembrane transport"/>
    <property type="evidence" value="ECO:0007669"/>
    <property type="project" value="UniProtKB-ARBA"/>
</dbReference>
<proteinExistence type="inferred from homology"/>
<evidence type="ECO:0000256" key="2">
    <source>
        <dbReference type="ARBA" id="ARBA00022448"/>
    </source>
</evidence>
<keyword evidence="2 7" id="KW-0813">Transport</keyword>
<evidence type="ECO:0000256" key="3">
    <source>
        <dbReference type="ARBA" id="ARBA00022475"/>
    </source>
</evidence>
<feature type="transmembrane region" description="Helical" evidence="7">
    <location>
        <begin position="224"/>
        <end position="245"/>
    </location>
</feature>
<feature type="transmembrane region" description="Helical" evidence="7">
    <location>
        <begin position="68"/>
        <end position="90"/>
    </location>
</feature>
<dbReference type="PANTHER" id="PTHR30151">
    <property type="entry name" value="ALKANE SULFONATE ABC TRANSPORTER-RELATED, MEMBRANE SUBUNIT"/>
    <property type="match status" value="1"/>
</dbReference>
<organism evidence="9 10">
    <name type="scientific">Mycolicibacterium smegmatis (strain ATCC 700084 / mc(2)155)</name>
    <name type="common">Mycobacterium smegmatis</name>
    <dbReference type="NCBI Taxonomy" id="246196"/>
    <lineage>
        <taxon>Bacteria</taxon>
        <taxon>Bacillati</taxon>
        <taxon>Actinomycetota</taxon>
        <taxon>Actinomycetes</taxon>
        <taxon>Mycobacteriales</taxon>
        <taxon>Mycobacteriaceae</taxon>
        <taxon>Mycolicibacterium</taxon>
    </lineage>
</organism>
<dbReference type="SUPFAM" id="SSF161098">
    <property type="entry name" value="MetI-like"/>
    <property type="match status" value="1"/>
</dbReference>
<feature type="transmembrane region" description="Helical" evidence="7">
    <location>
        <begin position="12"/>
        <end position="33"/>
    </location>
</feature>
<evidence type="ECO:0000256" key="6">
    <source>
        <dbReference type="ARBA" id="ARBA00023136"/>
    </source>
</evidence>
<keyword evidence="4 7" id="KW-0812">Transmembrane</keyword>
<dbReference type="EMBL" id="CP001663">
    <property type="protein sequence ID" value="AFP38525.1"/>
    <property type="molecule type" value="Genomic_DNA"/>
</dbReference>